<sequence>MVWFECRYGTILRKQKLETKQAGRRVAHRRLAVAARSWKSAARPARALAKPTAAADAAADAGHNAGCDTAQCSALADFTSGCVACDGD</sequence>
<comment type="caution">
    <text evidence="1">The sequence shown here is derived from an EMBL/GenBank/DDBJ whole genome shotgun (WGS) entry which is preliminary data.</text>
</comment>
<proteinExistence type="predicted"/>
<keyword evidence="2" id="KW-1185">Reference proteome</keyword>
<protein>
    <submittedName>
        <fullName evidence="1">Uncharacterized protein</fullName>
    </submittedName>
</protein>
<name>A0A4C1Y448_EUMVA</name>
<gene>
    <name evidence="1" type="ORF">EVAR_88830_1</name>
</gene>
<reference evidence="1 2" key="1">
    <citation type="journal article" date="2019" name="Commun. Biol.">
        <title>The bagworm genome reveals a unique fibroin gene that provides high tensile strength.</title>
        <authorList>
            <person name="Kono N."/>
            <person name="Nakamura H."/>
            <person name="Ohtoshi R."/>
            <person name="Tomita M."/>
            <person name="Numata K."/>
            <person name="Arakawa K."/>
        </authorList>
    </citation>
    <scope>NUCLEOTIDE SEQUENCE [LARGE SCALE GENOMIC DNA]</scope>
</reference>
<dbReference type="EMBL" id="BGZK01001082">
    <property type="protein sequence ID" value="GBP70656.1"/>
    <property type="molecule type" value="Genomic_DNA"/>
</dbReference>
<accession>A0A4C1Y448</accession>
<organism evidence="1 2">
    <name type="scientific">Eumeta variegata</name>
    <name type="common">Bagworm moth</name>
    <name type="synonym">Eumeta japonica</name>
    <dbReference type="NCBI Taxonomy" id="151549"/>
    <lineage>
        <taxon>Eukaryota</taxon>
        <taxon>Metazoa</taxon>
        <taxon>Ecdysozoa</taxon>
        <taxon>Arthropoda</taxon>
        <taxon>Hexapoda</taxon>
        <taxon>Insecta</taxon>
        <taxon>Pterygota</taxon>
        <taxon>Neoptera</taxon>
        <taxon>Endopterygota</taxon>
        <taxon>Lepidoptera</taxon>
        <taxon>Glossata</taxon>
        <taxon>Ditrysia</taxon>
        <taxon>Tineoidea</taxon>
        <taxon>Psychidae</taxon>
        <taxon>Oiketicinae</taxon>
        <taxon>Eumeta</taxon>
    </lineage>
</organism>
<evidence type="ECO:0000313" key="2">
    <source>
        <dbReference type="Proteomes" id="UP000299102"/>
    </source>
</evidence>
<evidence type="ECO:0000313" key="1">
    <source>
        <dbReference type="EMBL" id="GBP70656.1"/>
    </source>
</evidence>
<dbReference type="Proteomes" id="UP000299102">
    <property type="component" value="Unassembled WGS sequence"/>
</dbReference>
<dbReference type="AlphaFoldDB" id="A0A4C1Y448"/>